<evidence type="ECO:0000313" key="3">
    <source>
        <dbReference type="Proteomes" id="UP001164929"/>
    </source>
</evidence>
<protein>
    <submittedName>
        <fullName evidence="2">Uncharacterized protein</fullName>
    </submittedName>
</protein>
<keyword evidence="1" id="KW-0812">Transmembrane</keyword>
<sequence length="131" mass="14830">MGPSSWSLDPEQQGGERSISLNLAHNHQLRIISGVGASWVLLGILISLKKLLNLVGFFWVECDEKEENWVGSSSKKVEIIMQKKFVLEIEYLFYSYVQIVHATPQSALEVGVEIITWMTPRGKEKQPRCNA</sequence>
<dbReference type="Proteomes" id="UP001164929">
    <property type="component" value="Chromosome 3"/>
</dbReference>
<proteinExistence type="predicted"/>
<organism evidence="2 3">
    <name type="scientific">Populus alba x Populus x berolinensis</name>
    <dbReference type="NCBI Taxonomy" id="444605"/>
    <lineage>
        <taxon>Eukaryota</taxon>
        <taxon>Viridiplantae</taxon>
        <taxon>Streptophyta</taxon>
        <taxon>Embryophyta</taxon>
        <taxon>Tracheophyta</taxon>
        <taxon>Spermatophyta</taxon>
        <taxon>Magnoliopsida</taxon>
        <taxon>eudicotyledons</taxon>
        <taxon>Gunneridae</taxon>
        <taxon>Pentapetalae</taxon>
        <taxon>rosids</taxon>
        <taxon>fabids</taxon>
        <taxon>Malpighiales</taxon>
        <taxon>Salicaceae</taxon>
        <taxon>Saliceae</taxon>
        <taxon>Populus</taxon>
    </lineage>
</organism>
<dbReference type="EMBL" id="JAQIZT010000003">
    <property type="protein sequence ID" value="KAJ7002700.1"/>
    <property type="molecule type" value="Genomic_DNA"/>
</dbReference>
<name>A0AAD6R5E1_9ROSI</name>
<dbReference type="AlphaFoldDB" id="A0AAD6R5E1"/>
<accession>A0AAD6R5E1</accession>
<gene>
    <name evidence="2" type="ORF">NC653_008033</name>
</gene>
<reference evidence="2" key="1">
    <citation type="journal article" date="2023" name="Mol. Ecol. Resour.">
        <title>Chromosome-level genome assembly of a triploid poplar Populus alba 'Berolinensis'.</title>
        <authorList>
            <person name="Chen S."/>
            <person name="Yu Y."/>
            <person name="Wang X."/>
            <person name="Wang S."/>
            <person name="Zhang T."/>
            <person name="Zhou Y."/>
            <person name="He R."/>
            <person name="Meng N."/>
            <person name="Wang Y."/>
            <person name="Liu W."/>
            <person name="Liu Z."/>
            <person name="Liu J."/>
            <person name="Guo Q."/>
            <person name="Huang H."/>
            <person name="Sederoff R.R."/>
            <person name="Wang G."/>
            <person name="Qu G."/>
            <person name="Chen S."/>
        </authorList>
    </citation>
    <scope>NUCLEOTIDE SEQUENCE</scope>
    <source>
        <strain evidence="2">SC-2020</strain>
    </source>
</reference>
<keyword evidence="1" id="KW-0472">Membrane</keyword>
<comment type="caution">
    <text evidence="2">The sequence shown here is derived from an EMBL/GenBank/DDBJ whole genome shotgun (WGS) entry which is preliminary data.</text>
</comment>
<evidence type="ECO:0000256" key="1">
    <source>
        <dbReference type="SAM" id="Phobius"/>
    </source>
</evidence>
<keyword evidence="1" id="KW-1133">Transmembrane helix</keyword>
<evidence type="ECO:0000313" key="2">
    <source>
        <dbReference type="EMBL" id="KAJ7002700.1"/>
    </source>
</evidence>
<keyword evidence="3" id="KW-1185">Reference proteome</keyword>
<feature type="transmembrane region" description="Helical" evidence="1">
    <location>
        <begin position="29"/>
        <end position="48"/>
    </location>
</feature>